<dbReference type="InterPro" id="IPR011032">
    <property type="entry name" value="GroES-like_sf"/>
</dbReference>
<gene>
    <name evidence="3" type="ORF">HAKA00212_LOCUS4077</name>
</gene>
<reference evidence="3" key="1">
    <citation type="submission" date="2021-01" db="EMBL/GenBank/DDBJ databases">
        <authorList>
            <person name="Corre E."/>
            <person name="Pelletier E."/>
            <person name="Niang G."/>
            <person name="Scheremetjew M."/>
            <person name="Finn R."/>
            <person name="Kale V."/>
            <person name="Holt S."/>
            <person name="Cochrane G."/>
            <person name="Meng A."/>
            <person name="Brown T."/>
            <person name="Cohen L."/>
        </authorList>
    </citation>
    <scope>NUCLEOTIDE SEQUENCE</scope>
    <source>
        <strain evidence="3">CCMP3107</strain>
    </source>
</reference>
<dbReference type="EMBL" id="HBIU01009849">
    <property type="protein sequence ID" value="CAE0625408.1"/>
    <property type="molecule type" value="Transcribed_RNA"/>
</dbReference>
<name>A0A6T5R4I0_HETAK</name>
<accession>A0A6T5R4I0</accession>
<feature type="signal peptide" evidence="2">
    <location>
        <begin position="1"/>
        <end position="18"/>
    </location>
</feature>
<sequence length="186" mass="19968">MMKLSIFIVALVPILASAFLSTPGKNGIVKASALKMSSYLEELPQEAKQECLYGMVYVERLPEPVQTTGGLFLPGQENPRRHICRVVSVGPGVEGESGAVATSRGLAPGDYVYVKNPWGIGAKDEQFGRRKFSFLRYNEVCGTFDAGAAMEAEISGLKKAEELEEELGGIGLASEGKSGQVGDFKF</sequence>
<protein>
    <submittedName>
        <fullName evidence="3">Uncharacterized protein</fullName>
    </submittedName>
</protein>
<proteinExistence type="predicted"/>
<keyword evidence="1" id="KW-0143">Chaperone</keyword>
<dbReference type="InterPro" id="IPR020818">
    <property type="entry name" value="Chaperonin_GroES"/>
</dbReference>
<dbReference type="InterPro" id="IPR037124">
    <property type="entry name" value="Chaperonin_GroES_sf"/>
</dbReference>
<dbReference type="SUPFAM" id="SSF50129">
    <property type="entry name" value="GroES-like"/>
    <property type="match status" value="1"/>
</dbReference>
<dbReference type="GO" id="GO:0044183">
    <property type="term" value="F:protein folding chaperone"/>
    <property type="evidence" value="ECO:0007669"/>
    <property type="project" value="InterPro"/>
</dbReference>
<dbReference type="GO" id="GO:0005524">
    <property type="term" value="F:ATP binding"/>
    <property type="evidence" value="ECO:0007669"/>
    <property type="project" value="InterPro"/>
</dbReference>
<evidence type="ECO:0000313" key="3">
    <source>
        <dbReference type="EMBL" id="CAE0625408.1"/>
    </source>
</evidence>
<dbReference type="AlphaFoldDB" id="A0A6T5R4I0"/>
<dbReference type="Pfam" id="PF00166">
    <property type="entry name" value="Cpn10"/>
    <property type="match status" value="1"/>
</dbReference>
<dbReference type="CDD" id="cd00320">
    <property type="entry name" value="cpn10"/>
    <property type="match status" value="1"/>
</dbReference>
<evidence type="ECO:0000256" key="2">
    <source>
        <dbReference type="SAM" id="SignalP"/>
    </source>
</evidence>
<keyword evidence="2" id="KW-0732">Signal</keyword>
<feature type="chain" id="PRO_5030159690" evidence="2">
    <location>
        <begin position="19"/>
        <end position="186"/>
    </location>
</feature>
<organism evidence="3">
    <name type="scientific">Heterosigma akashiwo</name>
    <name type="common">Chromophytic alga</name>
    <name type="synonym">Heterosigma carterae</name>
    <dbReference type="NCBI Taxonomy" id="2829"/>
    <lineage>
        <taxon>Eukaryota</taxon>
        <taxon>Sar</taxon>
        <taxon>Stramenopiles</taxon>
        <taxon>Ochrophyta</taxon>
        <taxon>Raphidophyceae</taxon>
        <taxon>Chattonellales</taxon>
        <taxon>Chattonellaceae</taxon>
        <taxon>Heterosigma</taxon>
    </lineage>
</organism>
<dbReference type="Gene3D" id="2.30.33.40">
    <property type="entry name" value="GroES chaperonin"/>
    <property type="match status" value="1"/>
</dbReference>
<evidence type="ECO:0000256" key="1">
    <source>
        <dbReference type="ARBA" id="ARBA00023186"/>
    </source>
</evidence>